<name>A0A5B8HUZ1_9VIRU</name>
<gene>
    <name evidence="1" type="ORF">1_154</name>
</gene>
<accession>A0A5B8HUZ1</accession>
<sequence length="413" mass="48130">MSIQSTTQNIQQFIDSMKKLGVHVSNVNSMGLLLLKYIRGECLFQDTQTVFCRGLILDAENFQPVCVPPEKSQKFPYFLQNIEDWSKVVIEEFIDGTMINVFFHGGEWHISTRSKIGAKCKWFSDKNFAEMFDEAKGGLDFEKLNSDLTYSFVLRHPENRIVTKYDNADLVLVQVRKGFQELDTYEIYEELKSIGMEFVIPKRYSHSTLESVLEQIAEMSYEDQGLVFKANGVRSKLRNDKYNSVKQLRGNNPNMFYNYIELRKAKMVTQYREYFPEQEEQFTNWFDEIKRMTGLLHSCYVNYFINHSIARDTIPYELRPLCYELHGHHLNSGRNLKIERDYVINYFNSLPTKKIIFVINYQKNKDYHESKRLQGGLNADEIKAQIMSEGRSLETGASLEGAVATEYGSVESV</sequence>
<evidence type="ECO:0008006" key="2">
    <source>
        <dbReference type="Google" id="ProtNLM"/>
    </source>
</evidence>
<dbReference type="EMBL" id="MK250085">
    <property type="protein sequence ID" value="QDY51769.1"/>
    <property type="molecule type" value="Genomic_DNA"/>
</dbReference>
<reference evidence="1" key="1">
    <citation type="submission" date="2018-11" db="EMBL/GenBank/DDBJ databases">
        <title>A distinct lineage of giant viruses engineers rhodopsin photosystems in predatory marine eukaryotes.</title>
        <authorList>
            <person name="Needham D.M."/>
            <person name="Yoshizawa S."/>
            <person name="Hosaka T."/>
            <person name="Poirier C."/>
            <person name="Choi C.-J."/>
            <person name="Hehenberger E."/>
            <person name="Irwin N.A.T."/>
            <person name="Wilken S."/>
            <person name="Yung C.-M."/>
            <person name="Bachy C."/>
            <person name="Kurihara R."/>
            <person name="Nakajima Y."/>
            <person name="Kojima K."/>
            <person name="Kimura-Someya T."/>
            <person name="Leonard G."/>
            <person name="Malmstrom R.R."/>
            <person name="Mende D."/>
            <person name="Olson D.K."/>
            <person name="Sudo Y."/>
            <person name="Sudek S."/>
            <person name="Richards T.A."/>
            <person name="DeLong E.F."/>
            <person name="Keeling P.J."/>
            <person name="Santoro A.E."/>
            <person name="Shirouzu M."/>
            <person name="Iwasaki W."/>
            <person name="Worden A.Z."/>
        </authorList>
    </citation>
    <scope>NUCLEOTIDE SEQUENCE</scope>
</reference>
<protein>
    <recommendedName>
        <fullName evidence="2">RNA ligase</fullName>
    </recommendedName>
</protein>
<organism evidence="1">
    <name type="scientific">Mimiviridae sp. ChoanoV1</name>
    <dbReference type="NCBI Taxonomy" id="2596887"/>
    <lineage>
        <taxon>Viruses</taxon>
        <taxon>Varidnaviria</taxon>
        <taxon>Bamfordvirae</taxon>
        <taxon>Nucleocytoviricota</taxon>
        <taxon>Megaviricetes</taxon>
        <taxon>Imitervirales</taxon>
        <taxon>Schizomimiviridae</taxon>
    </lineage>
</organism>
<evidence type="ECO:0000313" key="1">
    <source>
        <dbReference type="EMBL" id="QDY51769.1"/>
    </source>
</evidence>
<proteinExistence type="predicted"/>